<dbReference type="RefSeq" id="WP_039138939.1">
    <property type="nucleotide sequence ID" value="NZ_JSVC01000009.1"/>
</dbReference>
<keyword evidence="1" id="KW-0812">Transmembrane</keyword>
<gene>
    <name evidence="2" type="ORF">OI18_08385</name>
</gene>
<dbReference type="GO" id="GO:0016779">
    <property type="term" value="F:nucleotidyltransferase activity"/>
    <property type="evidence" value="ECO:0007669"/>
    <property type="project" value="UniProtKB-KW"/>
</dbReference>
<accession>A0A0C1IL77</accession>
<evidence type="ECO:0000256" key="1">
    <source>
        <dbReference type="SAM" id="Phobius"/>
    </source>
</evidence>
<feature type="transmembrane region" description="Helical" evidence="1">
    <location>
        <begin position="31"/>
        <end position="50"/>
    </location>
</feature>
<keyword evidence="3" id="KW-1185">Reference proteome</keyword>
<protein>
    <submittedName>
        <fullName evidence="2">Phosphatidate cytidylyltransferase</fullName>
    </submittedName>
</protein>
<proteinExistence type="predicted"/>
<evidence type="ECO:0000313" key="2">
    <source>
        <dbReference type="EMBL" id="KIC94915.1"/>
    </source>
</evidence>
<dbReference type="Proteomes" id="UP000031408">
    <property type="component" value="Unassembled WGS sequence"/>
</dbReference>
<evidence type="ECO:0000313" key="3">
    <source>
        <dbReference type="Proteomes" id="UP000031408"/>
    </source>
</evidence>
<organism evidence="2 3">
    <name type="scientific">Flavihumibacter solisilvae</name>
    <dbReference type="NCBI Taxonomy" id="1349421"/>
    <lineage>
        <taxon>Bacteria</taxon>
        <taxon>Pseudomonadati</taxon>
        <taxon>Bacteroidota</taxon>
        <taxon>Chitinophagia</taxon>
        <taxon>Chitinophagales</taxon>
        <taxon>Chitinophagaceae</taxon>
        <taxon>Flavihumibacter</taxon>
    </lineage>
</organism>
<reference evidence="2 3" key="1">
    <citation type="submission" date="2014-11" db="EMBL/GenBank/DDBJ databases">
        <title>Genome sequence of Flavihumibacter solisilvae 3-3.</title>
        <authorList>
            <person name="Zhou G."/>
            <person name="Li M."/>
            <person name="Wang G."/>
        </authorList>
    </citation>
    <scope>NUCLEOTIDE SEQUENCE [LARGE SCALE GENOMIC DNA]</scope>
    <source>
        <strain evidence="2 3">3-3</strain>
    </source>
</reference>
<comment type="caution">
    <text evidence="2">The sequence shown here is derived from an EMBL/GenBank/DDBJ whole genome shotgun (WGS) entry which is preliminary data.</text>
</comment>
<sequence>MGNNSVILFLVFFLVTFSGCSVIGDIFEAGVWVGVLAVIGIIALIIWLVGRGSK</sequence>
<dbReference type="AlphaFoldDB" id="A0A0C1IL77"/>
<keyword evidence="2" id="KW-0808">Transferase</keyword>
<keyword evidence="1" id="KW-1133">Transmembrane helix</keyword>
<dbReference type="EMBL" id="JSVC01000009">
    <property type="protein sequence ID" value="KIC94915.1"/>
    <property type="molecule type" value="Genomic_DNA"/>
</dbReference>
<name>A0A0C1IL77_9BACT</name>
<keyword evidence="1" id="KW-0472">Membrane</keyword>
<keyword evidence="2" id="KW-0548">Nucleotidyltransferase</keyword>